<evidence type="ECO:0000256" key="1">
    <source>
        <dbReference type="SAM" id="Phobius"/>
    </source>
</evidence>
<sequence length="149" mass="15511">MRRSTGERGGIGLLLMGFVAILTSLLLVGIDTTSLYLARIETLNAADAAARGAADEFSEDGYYGDQETLLDPGAVDRAARQSLARQVPSSRIEAWEVTRATPTGGGQQATVRVTSRPRFAVTGLVRGYVPGGATITVESTARGGSGQAP</sequence>
<name>C7NGH5_KYTSD</name>
<dbReference type="EMBL" id="CP001686">
    <property type="protein sequence ID" value="ACV06083.1"/>
    <property type="molecule type" value="Genomic_DNA"/>
</dbReference>
<dbReference type="InterPro" id="IPR028087">
    <property type="entry name" value="Tad_N"/>
</dbReference>
<keyword evidence="1" id="KW-0472">Membrane</keyword>
<dbReference type="AlphaFoldDB" id="C7NGH5"/>
<dbReference type="KEGG" id="kse:Ksed_10380"/>
<gene>
    <name evidence="3" type="ordered locus">Ksed_10380</name>
</gene>
<accession>C7NGH5</accession>
<dbReference type="Proteomes" id="UP000006666">
    <property type="component" value="Chromosome"/>
</dbReference>
<dbReference type="eggNOG" id="ENOG5031VE0">
    <property type="taxonomic scope" value="Bacteria"/>
</dbReference>
<feature type="transmembrane region" description="Helical" evidence="1">
    <location>
        <begin position="12"/>
        <end position="30"/>
    </location>
</feature>
<keyword evidence="1" id="KW-1133">Transmembrane helix</keyword>
<dbReference type="Pfam" id="PF13400">
    <property type="entry name" value="Tad"/>
    <property type="match status" value="1"/>
</dbReference>
<evidence type="ECO:0000259" key="2">
    <source>
        <dbReference type="Pfam" id="PF13400"/>
    </source>
</evidence>
<feature type="domain" description="Putative Flp pilus-assembly TadG-like N-terminal" evidence="2">
    <location>
        <begin position="9"/>
        <end position="55"/>
    </location>
</feature>
<evidence type="ECO:0000313" key="4">
    <source>
        <dbReference type="Proteomes" id="UP000006666"/>
    </source>
</evidence>
<protein>
    <recommendedName>
        <fullName evidence="2">Putative Flp pilus-assembly TadG-like N-terminal domain-containing protein</fullName>
    </recommendedName>
</protein>
<keyword evidence="4" id="KW-1185">Reference proteome</keyword>
<organism evidence="3 4">
    <name type="scientific">Kytococcus sedentarius (strain ATCC 14392 / DSM 20547 / JCM 11482 / CCUG 33030 / NBRC 15357 / NCTC 11040 / CCM 314 / 541)</name>
    <name type="common">Micrococcus sedentarius</name>
    <dbReference type="NCBI Taxonomy" id="478801"/>
    <lineage>
        <taxon>Bacteria</taxon>
        <taxon>Bacillati</taxon>
        <taxon>Actinomycetota</taxon>
        <taxon>Actinomycetes</taxon>
        <taxon>Micrococcales</taxon>
        <taxon>Kytococcaceae</taxon>
        <taxon>Kytococcus</taxon>
    </lineage>
</organism>
<dbReference type="STRING" id="478801.Ksed_10380"/>
<dbReference type="HOGENOM" id="CLU_1747249_0_0_11"/>
<proteinExistence type="predicted"/>
<reference evidence="3 4" key="1">
    <citation type="journal article" date="2009" name="Stand. Genomic Sci.">
        <title>Complete genome sequence of Kytococcus sedentarius type strain (541).</title>
        <authorList>
            <person name="Sims D."/>
            <person name="Brettin T."/>
            <person name="Detter J.C."/>
            <person name="Han C."/>
            <person name="Lapidus A."/>
            <person name="Copeland A."/>
            <person name="Glavina Del Rio T."/>
            <person name="Nolan M."/>
            <person name="Chen F."/>
            <person name="Lucas S."/>
            <person name="Tice H."/>
            <person name="Cheng J.F."/>
            <person name="Bruce D."/>
            <person name="Goodwin L."/>
            <person name="Pitluck S."/>
            <person name="Ovchinnikova G."/>
            <person name="Pati A."/>
            <person name="Ivanova N."/>
            <person name="Mavrommatis K."/>
            <person name="Chen A."/>
            <person name="Palaniappan K."/>
            <person name="D'haeseleer P."/>
            <person name="Chain P."/>
            <person name="Bristow J."/>
            <person name="Eisen J.A."/>
            <person name="Markowitz V."/>
            <person name="Hugenholtz P."/>
            <person name="Schneider S."/>
            <person name="Goker M."/>
            <person name="Pukall R."/>
            <person name="Kyrpides N.C."/>
            <person name="Klenk H.P."/>
        </authorList>
    </citation>
    <scope>NUCLEOTIDE SEQUENCE [LARGE SCALE GENOMIC DNA]</scope>
    <source>
        <strain evidence="4">ATCC 14392 / DSM 20547 / JCM 11482 / CCUG 33030 / NBRC 15357 / NCTC 11040 / CCM 314 / 541</strain>
    </source>
</reference>
<keyword evidence="1" id="KW-0812">Transmembrane</keyword>
<evidence type="ECO:0000313" key="3">
    <source>
        <dbReference type="EMBL" id="ACV06083.1"/>
    </source>
</evidence>